<dbReference type="EMBL" id="CM046399">
    <property type="protein sequence ID" value="KAI8529759.1"/>
    <property type="molecule type" value="Genomic_DNA"/>
</dbReference>
<keyword evidence="2" id="KW-1185">Reference proteome</keyword>
<evidence type="ECO:0000313" key="1">
    <source>
        <dbReference type="EMBL" id="KAI8529759.1"/>
    </source>
</evidence>
<accession>A0ACC0LN29</accession>
<gene>
    <name evidence="1" type="ORF">RHMOL_Rhmol12G0250200</name>
</gene>
<proteinExistence type="predicted"/>
<evidence type="ECO:0000313" key="2">
    <source>
        <dbReference type="Proteomes" id="UP001062846"/>
    </source>
</evidence>
<reference evidence="1" key="1">
    <citation type="submission" date="2022-02" db="EMBL/GenBank/DDBJ databases">
        <title>Plant Genome Project.</title>
        <authorList>
            <person name="Zhang R.-G."/>
        </authorList>
    </citation>
    <scope>NUCLEOTIDE SEQUENCE</scope>
    <source>
        <strain evidence="1">AT1</strain>
    </source>
</reference>
<protein>
    <submittedName>
        <fullName evidence="1">Uncharacterized protein</fullName>
    </submittedName>
</protein>
<organism evidence="1 2">
    <name type="scientific">Rhododendron molle</name>
    <name type="common">Chinese azalea</name>
    <name type="synonym">Azalea mollis</name>
    <dbReference type="NCBI Taxonomy" id="49168"/>
    <lineage>
        <taxon>Eukaryota</taxon>
        <taxon>Viridiplantae</taxon>
        <taxon>Streptophyta</taxon>
        <taxon>Embryophyta</taxon>
        <taxon>Tracheophyta</taxon>
        <taxon>Spermatophyta</taxon>
        <taxon>Magnoliopsida</taxon>
        <taxon>eudicotyledons</taxon>
        <taxon>Gunneridae</taxon>
        <taxon>Pentapetalae</taxon>
        <taxon>asterids</taxon>
        <taxon>Ericales</taxon>
        <taxon>Ericaceae</taxon>
        <taxon>Ericoideae</taxon>
        <taxon>Rhodoreae</taxon>
        <taxon>Rhododendron</taxon>
    </lineage>
</organism>
<dbReference type="Proteomes" id="UP001062846">
    <property type="component" value="Chromosome 12"/>
</dbReference>
<sequence length="174" mass="19342">MVEFMEKVSSLNDSEELTVEERNLSPLTVEERNLSPSPTRMSSAPPGASSIHLLHQAGGGVPRRRPCGRLKLILFATSGDSINHSCNHTLEKRGKGDLEVEAFTSKICWGYVRKGCFNSNCGGCYMAAVEDSHCLTWHYFFPFYDAENVNLHPSSLQGSLNPFMERTVGVKCVW</sequence>
<name>A0ACC0LN29_RHOML</name>
<comment type="caution">
    <text evidence="1">The sequence shown here is derived from an EMBL/GenBank/DDBJ whole genome shotgun (WGS) entry which is preliminary data.</text>
</comment>